<dbReference type="Proteomes" id="UP000076720">
    <property type="component" value="Chromosome"/>
</dbReference>
<evidence type="ECO:0000313" key="2">
    <source>
        <dbReference type="EMBL" id="ANB10828.1"/>
    </source>
</evidence>
<proteinExistence type="predicted"/>
<accession>A0ABM6BA55</accession>
<keyword evidence="3" id="KW-1185">Reference proteome</keyword>
<dbReference type="EMBL" id="CP012949">
    <property type="protein sequence ID" value="ANB04012.1"/>
    <property type="molecule type" value="Genomic_DNA"/>
</dbReference>
<organism evidence="2 3">
    <name type="scientific">Streptomyces ambofaciens</name>
    <dbReference type="NCBI Taxonomy" id="1889"/>
    <lineage>
        <taxon>Bacteria</taxon>
        <taxon>Bacillati</taxon>
        <taxon>Actinomycetota</taxon>
        <taxon>Actinomycetes</taxon>
        <taxon>Kitasatosporales</taxon>
        <taxon>Streptomycetaceae</taxon>
        <taxon>Streptomyces</taxon>
    </lineage>
</organism>
<protein>
    <submittedName>
        <fullName evidence="2">Uncharacterized protein</fullName>
    </submittedName>
</protein>
<reference evidence="3" key="1">
    <citation type="submission" date="2015-10" db="EMBL/GenBank/DDBJ databases">
        <title>Complete genome sequence of Streptomyces ambofaciens DSM 40697.</title>
        <authorList>
            <person name="Thibessard A."/>
            <person name="Leblond P."/>
        </authorList>
    </citation>
    <scope>NUCLEOTIDE SEQUENCE [LARGE SCALE GENOMIC DNA]</scope>
    <source>
        <strain evidence="3">DSM 40697</strain>
    </source>
</reference>
<evidence type="ECO:0000313" key="1">
    <source>
        <dbReference type="EMBL" id="ANB04012.1"/>
    </source>
</evidence>
<gene>
    <name evidence="1" type="ORF">SAM40697_0049</name>
    <name evidence="2" type="ORF">SAM40697_6876</name>
</gene>
<sequence>MLRDGLLQVPQQLRVDDHPGRVVVRAGYRGVHADQAGVDLPRVAASAIIPSINPTSAARSPAGPASSRQGVARRLLRLVP</sequence>
<name>A0ABM6BA55_STRAM</name>
<dbReference type="EMBL" id="CP012949">
    <property type="protein sequence ID" value="ANB10828.1"/>
    <property type="molecule type" value="Genomic_DNA"/>
</dbReference>
<evidence type="ECO:0000313" key="3">
    <source>
        <dbReference type="Proteomes" id="UP000076720"/>
    </source>
</evidence>
<reference evidence="2 3" key="2">
    <citation type="journal article" date="2016" name="Genome Announc.">
        <title>Complete Genome Sequence of Streptomyces ambofaciens DSM 40697, a Paradigm for Genome Plasticity Studies.</title>
        <authorList>
            <person name="Thibessard A."/>
            <person name="Leblond P."/>
        </authorList>
    </citation>
    <scope>NUCLEOTIDE SEQUENCE [LARGE SCALE GENOMIC DNA]</scope>
    <source>
        <strain evidence="2 3">DSM 40697</strain>
    </source>
</reference>